<organism evidence="11 12">
    <name type="scientific">Apatococcus lobatus</name>
    <dbReference type="NCBI Taxonomy" id="904363"/>
    <lineage>
        <taxon>Eukaryota</taxon>
        <taxon>Viridiplantae</taxon>
        <taxon>Chlorophyta</taxon>
        <taxon>core chlorophytes</taxon>
        <taxon>Trebouxiophyceae</taxon>
        <taxon>Chlorellales</taxon>
        <taxon>Chlorellaceae</taxon>
        <taxon>Apatococcus</taxon>
    </lineage>
</organism>
<dbReference type="AlphaFoldDB" id="A0AAW1QZT6"/>
<evidence type="ECO:0000256" key="1">
    <source>
        <dbReference type="ARBA" id="ARBA00004496"/>
    </source>
</evidence>
<evidence type="ECO:0000256" key="4">
    <source>
        <dbReference type="ARBA" id="ARBA00022490"/>
    </source>
</evidence>
<dbReference type="GO" id="GO:0005524">
    <property type="term" value="F:ATP binding"/>
    <property type="evidence" value="ECO:0007669"/>
    <property type="project" value="UniProtKB-KW"/>
</dbReference>
<accession>A0AAW1QZT6</accession>
<keyword evidence="4" id="KW-0963">Cytoplasm</keyword>
<dbReference type="Pfam" id="PF02367">
    <property type="entry name" value="TsaE"/>
    <property type="match status" value="1"/>
</dbReference>
<evidence type="ECO:0000256" key="9">
    <source>
        <dbReference type="ARBA" id="ARBA00022842"/>
    </source>
</evidence>
<evidence type="ECO:0000256" key="5">
    <source>
        <dbReference type="ARBA" id="ARBA00022694"/>
    </source>
</evidence>
<dbReference type="InterPro" id="IPR027417">
    <property type="entry name" value="P-loop_NTPase"/>
</dbReference>
<evidence type="ECO:0000256" key="6">
    <source>
        <dbReference type="ARBA" id="ARBA00022723"/>
    </source>
</evidence>
<protein>
    <recommendedName>
        <fullName evidence="3">tRNA threonylcarbamoyladenosine biosynthesis protein TsaE</fullName>
    </recommendedName>
    <alternativeName>
        <fullName evidence="10">t(6)A37 threonylcarbamoyladenosine biosynthesis protein TsaE</fullName>
    </alternativeName>
</protein>
<dbReference type="Gene3D" id="3.40.50.300">
    <property type="entry name" value="P-loop containing nucleotide triphosphate hydrolases"/>
    <property type="match status" value="1"/>
</dbReference>
<dbReference type="PANTHER" id="PTHR33540:SF2">
    <property type="entry name" value="TRNA THREONYLCARBAMOYLADENOSINE BIOSYNTHESIS PROTEIN TSAE"/>
    <property type="match status" value="1"/>
</dbReference>
<dbReference type="EMBL" id="JALJOS010000019">
    <property type="protein sequence ID" value="KAK9827130.1"/>
    <property type="molecule type" value="Genomic_DNA"/>
</dbReference>
<sequence>MLKIPTSGTLRASGYLTLRKIAPRVSCSGQAYTIHSGEEGTTQTLASKFAQHLLPGDTYLLTGPVGAGKSVFSRAFIRAAYEDDILPVPSPTYLLQNIYDELEGPDIHHFDLYRLDGTASLGRLQLDQSFRDAVSLVEWAERLPSDMLPANRLDIHITPLEAVSGSRAGDAEEVDESYTDDRHREIKLIPYGSAMAERCQAILARIL</sequence>
<dbReference type="InterPro" id="IPR003442">
    <property type="entry name" value="T6A_TsaE"/>
</dbReference>
<dbReference type="SUPFAM" id="SSF52540">
    <property type="entry name" value="P-loop containing nucleoside triphosphate hydrolases"/>
    <property type="match status" value="1"/>
</dbReference>
<dbReference type="NCBIfam" id="TIGR00150">
    <property type="entry name" value="T6A_YjeE"/>
    <property type="match status" value="1"/>
</dbReference>
<dbReference type="Proteomes" id="UP001438707">
    <property type="component" value="Unassembled WGS sequence"/>
</dbReference>
<keyword evidence="5" id="KW-0819">tRNA processing</keyword>
<keyword evidence="6" id="KW-0479">Metal-binding</keyword>
<comment type="similarity">
    <text evidence="2">Belongs to the TsaE family.</text>
</comment>
<dbReference type="GO" id="GO:0002949">
    <property type="term" value="P:tRNA threonylcarbamoyladenosine modification"/>
    <property type="evidence" value="ECO:0007669"/>
    <property type="project" value="InterPro"/>
</dbReference>
<name>A0AAW1QZT6_9CHLO</name>
<keyword evidence="9" id="KW-0460">Magnesium</keyword>
<keyword evidence="12" id="KW-1185">Reference proteome</keyword>
<dbReference type="GO" id="GO:0046872">
    <property type="term" value="F:metal ion binding"/>
    <property type="evidence" value="ECO:0007669"/>
    <property type="project" value="UniProtKB-KW"/>
</dbReference>
<reference evidence="11 12" key="1">
    <citation type="journal article" date="2024" name="Nat. Commun.">
        <title>Phylogenomics reveals the evolutionary origins of lichenization in chlorophyte algae.</title>
        <authorList>
            <person name="Puginier C."/>
            <person name="Libourel C."/>
            <person name="Otte J."/>
            <person name="Skaloud P."/>
            <person name="Haon M."/>
            <person name="Grisel S."/>
            <person name="Petersen M."/>
            <person name="Berrin J.G."/>
            <person name="Delaux P.M."/>
            <person name="Dal Grande F."/>
            <person name="Keller J."/>
        </authorList>
    </citation>
    <scope>NUCLEOTIDE SEQUENCE [LARGE SCALE GENOMIC DNA]</scope>
    <source>
        <strain evidence="11 12">SAG 2145</strain>
    </source>
</reference>
<gene>
    <name evidence="11" type="ORF">WJX74_007536</name>
</gene>
<dbReference type="GO" id="GO:0005737">
    <property type="term" value="C:cytoplasm"/>
    <property type="evidence" value="ECO:0007669"/>
    <property type="project" value="UniProtKB-SubCell"/>
</dbReference>
<dbReference type="PANTHER" id="PTHR33540">
    <property type="entry name" value="TRNA THREONYLCARBAMOYLADENOSINE BIOSYNTHESIS PROTEIN TSAE"/>
    <property type="match status" value="1"/>
</dbReference>
<comment type="caution">
    <text evidence="11">The sequence shown here is derived from an EMBL/GenBank/DDBJ whole genome shotgun (WGS) entry which is preliminary data.</text>
</comment>
<keyword evidence="8" id="KW-0067">ATP-binding</keyword>
<proteinExistence type="inferred from homology"/>
<evidence type="ECO:0000256" key="10">
    <source>
        <dbReference type="ARBA" id="ARBA00032441"/>
    </source>
</evidence>
<evidence type="ECO:0000313" key="12">
    <source>
        <dbReference type="Proteomes" id="UP001438707"/>
    </source>
</evidence>
<comment type="subcellular location">
    <subcellularLocation>
        <location evidence="1">Cytoplasm</location>
    </subcellularLocation>
</comment>
<evidence type="ECO:0000256" key="3">
    <source>
        <dbReference type="ARBA" id="ARBA00019010"/>
    </source>
</evidence>
<evidence type="ECO:0000256" key="8">
    <source>
        <dbReference type="ARBA" id="ARBA00022840"/>
    </source>
</evidence>
<evidence type="ECO:0000256" key="2">
    <source>
        <dbReference type="ARBA" id="ARBA00007599"/>
    </source>
</evidence>
<evidence type="ECO:0000256" key="7">
    <source>
        <dbReference type="ARBA" id="ARBA00022741"/>
    </source>
</evidence>
<keyword evidence="7" id="KW-0547">Nucleotide-binding</keyword>
<evidence type="ECO:0000313" key="11">
    <source>
        <dbReference type="EMBL" id="KAK9827130.1"/>
    </source>
</evidence>